<gene>
    <name evidence="1" type="ORF">DCAF_LOCUS15359</name>
</gene>
<protein>
    <submittedName>
        <fullName evidence="1">Uncharacterized protein</fullName>
    </submittedName>
</protein>
<dbReference type="EMBL" id="CAWUPB010001159">
    <property type="protein sequence ID" value="CAK7340278.1"/>
    <property type="molecule type" value="Genomic_DNA"/>
</dbReference>
<comment type="caution">
    <text evidence="1">The sequence shown here is derived from an EMBL/GenBank/DDBJ whole genome shotgun (WGS) entry which is preliminary data.</text>
</comment>
<dbReference type="Proteomes" id="UP001314170">
    <property type="component" value="Unassembled WGS sequence"/>
</dbReference>
<sequence length="143" mass="15310">MGKAIPVIEVGESSNQTLTAGDRSMHNENLGEGILQGGVCKVKEGKAVVLELYEIGSIFLNRMNTPHSKQVIIVGDRSMANDNLGEGIARRCMQGTLQCTSATCMEDGSGISVCEVSQITKHSEEIIVEGIADNPRHAEVELL</sequence>
<evidence type="ECO:0000313" key="1">
    <source>
        <dbReference type="EMBL" id="CAK7340278.1"/>
    </source>
</evidence>
<accession>A0AAV1RW37</accession>
<name>A0AAV1RW37_9ROSI</name>
<evidence type="ECO:0000313" key="2">
    <source>
        <dbReference type="Proteomes" id="UP001314170"/>
    </source>
</evidence>
<organism evidence="1 2">
    <name type="scientific">Dovyalis caffra</name>
    <dbReference type="NCBI Taxonomy" id="77055"/>
    <lineage>
        <taxon>Eukaryota</taxon>
        <taxon>Viridiplantae</taxon>
        <taxon>Streptophyta</taxon>
        <taxon>Embryophyta</taxon>
        <taxon>Tracheophyta</taxon>
        <taxon>Spermatophyta</taxon>
        <taxon>Magnoliopsida</taxon>
        <taxon>eudicotyledons</taxon>
        <taxon>Gunneridae</taxon>
        <taxon>Pentapetalae</taxon>
        <taxon>rosids</taxon>
        <taxon>fabids</taxon>
        <taxon>Malpighiales</taxon>
        <taxon>Salicaceae</taxon>
        <taxon>Flacourtieae</taxon>
        <taxon>Dovyalis</taxon>
    </lineage>
</organism>
<dbReference type="AlphaFoldDB" id="A0AAV1RW37"/>
<proteinExistence type="predicted"/>
<reference evidence="1 2" key="1">
    <citation type="submission" date="2024-01" db="EMBL/GenBank/DDBJ databases">
        <authorList>
            <person name="Waweru B."/>
        </authorList>
    </citation>
    <scope>NUCLEOTIDE SEQUENCE [LARGE SCALE GENOMIC DNA]</scope>
</reference>
<keyword evidence="2" id="KW-1185">Reference proteome</keyword>